<dbReference type="RefSeq" id="WP_427720237.1">
    <property type="nucleotide sequence ID" value="NZ_JBNNKV010000007.1"/>
</dbReference>
<dbReference type="Proteomes" id="UP000509636">
    <property type="component" value="Chromosome"/>
</dbReference>
<name>A0A6N0I1R0_STAHO</name>
<sequence>MYDRYKNIPDVYIGGKKYRLCDVYKYFDVGDATVRKRYYKQKLRGWELVYGKGKVPVEIEQGKGIGEW</sequence>
<evidence type="ECO:0000313" key="1">
    <source>
        <dbReference type="EMBL" id="QKQ28560.1"/>
    </source>
</evidence>
<reference evidence="1 2" key="1">
    <citation type="submission" date="2019-09" db="EMBL/GenBank/DDBJ databases">
        <title>FDA dAtabase for Regulatory Grade micrObial Sequences (FDA-ARGOS): Supporting development and validation of Infectious Disease Dx tests.</title>
        <authorList>
            <person name="Sciortino C."/>
            <person name="Tallon L."/>
            <person name="Sadzewicz L."/>
            <person name="Vavikolanu K."/>
            <person name="Mehta A."/>
            <person name="Aluvathingal J."/>
            <person name="Nadendla S."/>
            <person name="Nandy P."/>
            <person name="Geyer C."/>
            <person name="Yan Y."/>
            <person name="Sichtig H."/>
        </authorList>
    </citation>
    <scope>NUCLEOTIDE SEQUENCE [LARGE SCALE GENOMIC DNA]</scope>
    <source>
        <strain evidence="1 2">FDAARGOS_661</strain>
    </source>
</reference>
<accession>A0A6N0I1R0</accession>
<dbReference type="EMBL" id="CP054550">
    <property type="protein sequence ID" value="QKQ28560.1"/>
    <property type="molecule type" value="Genomic_DNA"/>
</dbReference>
<organism evidence="1 2">
    <name type="scientific">Staphylococcus hominis</name>
    <dbReference type="NCBI Taxonomy" id="1290"/>
    <lineage>
        <taxon>Bacteria</taxon>
        <taxon>Bacillati</taxon>
        <taxon>Bacillota</taxon>
        <taxon>Bacilli</taxon>
        <taxon>Bacillales</taxon>
        <taxon>Staphylococcaceae</taxon>
        <taxon>Staphylococcus</taxon>
    </lineage>
</organism>
<evidence type="ECO:0000313" key="2">
    <source>
        <dbReference type="Proteomes" id="UP000509636"/>
    </source>
</evidence>
<dbReference type="AlphaFoldDB" id="A0A6N0I1R0"/>
<gene>
    <name evidence="1" type="ORF">FOB69_01875</name>
</gene>
<protein>
    <submittedName>
        <fullName evidence="1">Uncharacterized protein</fullName>
    </submittedName>
</protein>
<proteinExistence type="predicted"/>